<keyword evidence="2" id="KW-1185">Reference proteome</keyword>
<accession>A0A5N8VUW6</accession>
<dbReference type="Proteomes" id="UP000326979">
    <property type="component" value="Unassembled WGS sequence"/>
</dbReference>
<evidence type="ECO:0000313" key="1">
    <source>
        <dbReference type="EMBL" id="MPY39063.1"/>
    </source>
</evidence>
<reference evidence="1 2" key="1">
    <citation type="submission" date="2019-07" db="EMBL/GenBank/DDBJ databases">
        <title>New species of Amycolatopsis and Streptomyces.</title>
        <authorList>
            <person name="Duangmal K."/>
            <person name="Teo W.F.A."/>
            <person name="Lipun K."/>
        </authorList>
    </citation>
    <scope>NUCLEOTIDE SEQUENCE [LARGE SCALE GENOMIC DNA]</scope>
    <source>
        <strain evidence="1 2">TISTR 2346</strain>
    </source>
</reference>
<dbReference type="EMBL" id="VJZE01000011">
    <property type="protein sequence ID" value="MPY39063.1"/>
    <property type="molecule type" value="Genomic_DNA"/>
</dbReference>
<proteinExistence type="predicted"/>
<dbReference type="RefSeq" id="WP_152780237.1">
    <property type="nucleotide sequence ID" value="NZ_BAABEQ010000045.1"/>
</dbReference>
<organism evidence="1 2">
    <name type="scientific">Streptomyces phyllanthi</name>
    <dbReference type="NCBI Taxonomy" id="1803180"/>
    <lineage>
        <taxon>Bacteria</taxon>
        <taxon>Bacillati</taxon>
        <taxon>Actinomycetota</taxon>
        <taxon>Actinomycetes</taxon>
        <taxon>Kitasatosporales</taxon>
        <taxon>Streptomycetaceae</taxon>
        <taxon>Streptomyces</taxon>
    </lineage>
</organism>
<sequence>MAVVDVRNDAKGWLVMWLEPLGEDRWLRPDETFRVRSNYNGDELAFSITFWVDDDDRSAGIENVAVWIENGDCYAEVTDRAGNLIECGHQRPEEVNRRWQAALEEGHRRAAERKAGGEAVG</sequence>
<dbReference type="AlphaFoldDB" id="A0A5N8VUW6"/>
<protein>
    <submittedName>
        <fullName evidence="1">Uncharacterized protein</fullName>
    </submittedName>
</protein>
<gene>
    <name evidence="1" type="ORF">FNH04_03695</name>
</gene>
<dbReference type="OrthoDB" id="4329452at2"/>
<evidence type="ECO:0000313" key="2">
    <source>
        <dbReference type="Proteomes" id="UP000326979"/>
    </source>
</evidence>
<name>A0A5N8VUW6_9ACTN</name>
<comment type="caution">
    <text evidence="1">The sequence shown here is derived from an EMBL/GenBank/DDBJ whole genome shotgun (WGS) entry which is preliminary data.</text>
</comment>